<comment type="caution">
    <text evidence="2">The sequence shown here is derived from an EMBL/GenBank/DDBJ whole genome shotgun (WGS) entry which is preliminary data.</text>
</comment>
<gene>
    <name evidence="2" type="ORF">SFOMI_4549</name>
</gene>
<feature type="domain" description="SnoaL-like" evidence="1">
    <location>
        <begin position="38"/>
        <end position="161"/>
    </location>
</feature>
<dbReference type="RefSeq" id="WP_025548490.1">
    <property type="nucleotide sequence ID" value="NZ_BEWI01000032.1"/>
</dbReference>
<dbReference type="EMBL" id="BEWI01000032">
    <property type="protein sequence ID" value="GAY23971.1"/>
    <property type="molecule type" value="Genomic_DNA"/>
</dbReference>
<dbReference type="SUPFAM" id="SSF54427">
    <property type="entry name" value="NTF2-like"/>
    <property type="match status" value="1"/>
</dbReference>
<dbReference type="Pfam" id="PF13577">
    <property type="entry name" value="SnoaL_4"/>
    <property type="match status" value="1"/>
</dbReference>
<evidence type="ECO:0000313" key="3">
    <source>
        <dbReference type="Proteomes" id="UP000221538"/>
    </source>
</evidence>
<protein>
    <recommendedName>
        <fullName evidence="1">SnoaL-like domain-containing protein</fullName>
    </recommendedName>
</protein>
<evidence type="ECO:0000259" key="1">
    <source>
        <dbReference type="Pfam" id="PF13577"/>
    </source>
</evidence>
<evidence type="ECO:0000313" key="2">
    <source>
        <dbReference type="EMBL" id="GAY23971.1"/>
    </source>
</evidence>
<reference evidence="2 3" key="2">
    <citation type="journal article" date="2013" name="Environ. Sci. Technol.">
        <title>The 4-tert-butylphenol-utilizing bacterium Sphingobium fuliginis OMI can degrade bisphenols via phenolic ring hydroxylation and meta-cleavage pathway.</title>
        <authorList>
            <person name="Ogata Y."/>
            <person name="Goda S."/>
            <person name="Toyama T."/>
            <person name="Sei K."/>
            <person name="Ike M."/>
        </authorList>
    </citation>
    <scope>NUCLEOTIDE SEQUENCE [LARGE SCALE GENOMIC DNA]</scope>
    <source>
        <strain evidence="2 3">OMI</strain>
    </source>
</reference>
<accession>A0A292ZM65</accession>
<dbReference type="AlphaFoldDB" id="A0A292ZM65"/>
<proteinExistence type="predicted"/>
<dbReference type="InterPro" id="IPR037401">
    <property type="entry name" value="SnoaL-like"/>
</dbReference>
<reference evidence="2 3" key="1">
    <citation type="journal article" date="2013" name="Biodegradation">
        <title>Occurrence of 4-tert-butylphenol (4-t-BP) biodegradation in an aquatic sample caused by the presence of Spirodela polyrrhiza and isolation of a 4-t-BP-utilizing bacterium.</title>
        <authorList>
            <person name="Ogata Y."/>
            <person name="Toyama T."/>
            <person name="Yu N."/>
            <person name="Wang X."/>
            <person name="Sei K."/>
            <person name="Ike M."/>
        </authorList>
    </citation>
    <scope>NUCLEOTIDE SEQUENCE [LARGE SCALE GENOMIC DNA]</scope>
    <source>
        <strain evidence="2 3">OMI</strain>
    </source>
</reference>
<name>A0A292ZM65_SPHSA</name>
<dbReference type="Proteomes" id="UP000221538">
    <property type="component" value="Unassembled WGS sequence"/>
</dbReference>
<organism evidence="2 3">
    <name type="scientific">Sphingobium fuliginis (strain ATCC 27551)</name>
    <dbReference type="NCBI Taxonomy" id="336203"/>
    <lineage>
        <taxon>Bacteria</taxon>
        <taxon>Pseudomonadati</taxon>
        <taxon>Pseudomonadota</taxon>
        <taxon>Alphaproteobacteria</taxon>
        <taxon>Sphingomonadales</taxon>
        <taxon>Sphingomonadaceae</taxon>
        <taxon>Sphingobium</taxon>
    </lineage>
</organism>
<sequence length="187" mass="20740">MVPERAPDLLTIMRVPVFPAPALAGEDGMAEIWERRVERLEALRDIDALIVDLSRAFDAGPSAEMLRPLFTEDAVFRVDRYGVLSGGDAIAEGVAGNAEQGFRWTLHYLVSPKVTLDPAYERADVEFMLWEVATSASGRAYWIGGRYVADVRKMAGGWRFGALELRADLISHYPDGWRDKPEALGDA</sequence>
<dbReference type="Gene3D" id="3.10.450.50">
    <property type="match status" value="1"/>
</dbReference>
<dbReference type="InterPro" id="IPR032710">
    <property type="entry name" value="NTF2-like_dom_sf"/>
</dbReference>